<dbReference type="OrthoDB" id="10331598at2759"/>
<proteinExistence type="predicted"/>
<dbReference type="EMBL" id="PQXN01000110">
    <property type="protein sequence ID" value="TGO54244.1"/>
    <property type="molecule type" value="Genomic_DNA"/>
</dbReference>
<name>A0A4Z1I085_9HELO</name>
<comment type="caution">
    <text evidence="2">The sequence shown here is derived from an EMBL/GenBank/DDBJ whole genome shotgun (WGS) entry which is preliminary data.</text>
</comment>
<evidence type="ECO:0000313" key="2">
    <source>
        <dbReference type="EMBL" id="TGO54244.1"/>
    </source>
</evidence>
<reference evidence="2 3" key="1">
    <citation type="submission" date="2017-12" db="EMBL/GenBank/DDBJ databases">
        <title>Comparative genomics of Botrytis spp.</title>
        <authorList>
            <person name="Valero-Jimenez C.A."/>
            <person name="Tapia P."/>
            <person name="Veloso J."/>
            <person name="Silva-Moreno E."/>
            <person name="Staats M."/>
            <person name="Valdes J.H."/>
            <person name="Van Kan J.A.L."/>
        </authorList>
    </citation>
    <scope>NUCLEOTIDE SEQUENCE [LARGE SCALE GENOMIC DNA]</scope>
    <source>
        <strain evidence="2 3">MUCL11595</strain>
    </source>
</reference>
<sequence>MNVDQNRSMHSVLPSDISSSRDAVGTSVQGYRKEVVKDNLKQKSRKFNAQRSGYQNLIEEVVVIEFNAIALGSLCNLSLKCPKISATVIFGVKDKKISGRASIIDGSLLSDTFTHVKH</sequence>
<dbReference type="AlphaFoldDB" id="A0A4Z1I085"/>
<protein>
    <submittedName>
        <fullName evidence="2">Uncharacterized protein</fullName>
    </submittedName>
</protein>
<dbReference type="Proteomes" id="UP000297527">
    <property type="component" value="Unassembled WGS sequence"/>
</dbReference>
<evidence type="ECO:0000256" key="1">
    <source>
        <dbReference type="SAM" id="MobiDB-lite"/>
    </source>
</evidence>
<feature type="region of interest" description="Disordered" evidence="1">
    <location>
        <begin position="1"/>
        <end position="28"/>
    </location>
</feature>
<organism evidence="2 3">
    <name type="scientific">Botryotinia convoluta</name>
    <dbReference type="NCBI Taxonomy" id="54673"/>
    <lineage>
        <taxon>Eukaryota</taxon>
        <taxon>Fungi</taxon>
        <taxon>Dikarya</taxon>
        <taxon>Ascomycota</taxon>
        <taxon>Pezizomycotina</taxon>
        <taxon>Leotiomycetes</taxon>
        <taxon>Helotiales</taxon>
        <taxon>Sclerotiniaceae</taxon>
        <taxon>Botryotinia</taxon>
    </lineage>
</organism>
<gene>
    <name evidence="2" type="ORF">BCON_0110g00240</name>
</gene>
<evidence type="ECO:0000313" key="3">
    <source>
        <dbReference type="Proteomes" id="UP000297527"/>
    </source>
</evidence>
<keyword evidence="3" id="KW-1185">Reference proteome</keyword>
<accession>A0A4Z1I085</accession>
<feature type="compositionally biased region" description="Polar residues" evidence="1">
    <location>
        <begin position="16"/>
        <end position="28"/>
    </location>
</feature>